<name>A0AAP3X863_PEDAC</name>
<dbReference type="RefSeq" id="WP_008841496.1">
    <property type="nucleotide sequence ID" value="NZ_CAKMBA010000003.1"/>
</dbReference>
<dbReference type="PANTHER" id="PTHR34980:SF2">
    <property type="entry name" value="INNER MEMBRANE PROTEIN YHAH-RELATED"/>
    <property type="match status" value="1"/>
</dbReference>
<dbReference type="EMBL" id="JAWJAV010000002">
    <property type="protein sequence ID" value="MDV2620949.1"/>
    <property type="molecule type" value="Genomic_DNA"/>
</dbReference>
<sequence length="125" mass="14610">MVTAYKKFWNNLFDFSGTAKRAEYWWPVIINYIIGGLAVSIITNLMGHPIDDIYNWQDLSTNVVVQIVTLIVWVGTLSLKFRRLHDTDRSGWWVLIDLIPLIGTIWFFILMILPSKPNRWDGQRA</sequence>
<evidence type="ECO:0000256" key="1">
    <source>
        <dbReference type="SAM" id="Phobius"/>
    </source>
</evidence>
<dbReference type="GeneID" id="57366833"/>
<organism evidence="2 3">
    <name type="scientific">Pediococcus acidilactici</name>
    <dbReference type="NCBI Taxonomy" id="1254"/>
    <lineage>
        <taxon>Bacteria</taxon>
        <taxon>Bacillati</taxon>
        <taxon>Bacillota</taxon>
        <taxon>Bacilli</taxon>
        <taxon>Lactobacillales</taxon>
        <taxon>Lactobacillaceae</taxon>
        <taxon>Pediococcus</taxon>
        <taxon>Pediococcus acidilactici group</taxon>
    </lineage>
</organism>
<evidence type="ECO:0000313" key="3">
    <source>
        <dbReference type="Proteomes" id="UP001280897"/>
    </source>
</evidence>
<protein>
    <submittedName>
        <fullName evidence="2">DUF805 domain-containing protein</fullName>
    </submittedName>
</protein>
<feature type="transmembrane region" description="Helical" evidence="1">
    <location>
        <begin position="91"/>
        <end position="113"/>
    </location>
</feature>
<keyword evidence="1" id="KW-0812">Transmembrane</keyword>
<dbReference type="KEGG" id="paci:A4V11_06650"/>
<dbReference type="AlphaFoldDB" id="A0AAP3X863"/>
<reference evidence="2" key="2">
    <citation type="submission" date="2023-10" db="EMBL/GenBank/DDBJ databases">
        <authorList>
            <person name="Khurajog B."/>
        </authorList>
    </citation>
    <scope>NUCLEOTIDE SEQUENCE</scope>
    <source>
        <strain evidence="2">BF9</strain>
    </source>
</reference>
<dbReference type="Pfam" id="PF05656">
    <property type="entry name" value="DUF805"/>
    <property type="match status" value="1"/>
</dbReference>
<dbReference type="PANTHER" id="PTHR34980">
    <property type="entry name" value="INNER MEMBRANE PROTEIN-RELATED-RELATED"/>
    <property type="match status" value="1"/>
</dbReference>
<keyword evidence="1" id="KW-1133">Transmembrane helix</keyword>
<feature type="transmembrane region" description="Helical" evidence="1">
    <location>
        <begin position="24"/>
        <end position="47"/>
    </location>
</feature>
<feature type="transmembrane region" description="Helical" evidence="1">
    <location>
        <begin position="59"/>
        <end position="79"/>
    </location>
</feature>
<keyword evidence="1" id="KW-0472">Membrane</keyword>
<accession>A0AAP3X863</accession>
<evidence type="ECO:0000313" key="2">
    <source>
        <dbReference type="EMBL" id="MDV2620949.1"/>
    </source>
</evidence>
<comment type="caution">
    <text evidence="2">The sequence shown here is derived from an EMBL/GenBank/DDBJ whole genome shotgun (WGS) entry which is preliminary data.</text>
</comment>
<dbReference type="InterPro" id="IPR008523">
    <property type="entry name" value="DUF805"/>
</dbReference>
<reference evidence="2" key="1">
    <citation type="journal article" date="2023" name="PeerJ">
        <title>Selection and evaluation of lactic acid bacteria from chicken feces in Thailand as potential probiotics.</title>
        <authorList>
            <person name="Khurajog B."/>
            <person name="Disastra Y."/>
            <person name="Lawwyne L.D."/>
            <person name="Sirichokchatchawan W."/>
            <person name="Niyomtham W."/>
            <person name="Yindee J."/>
            <person name="Hampson D.J."/>
            <person name="Prapasarakul N."/>
        </authorList>
    </citation>
    <scope>NUCLEOTIDE SEQUENCE</scope>
    <source>
        <strain evidence="2">BF9</strain>
    </source>
</reference>
<dbReference type="GO" id="GO:0005886">
    <property type="term" value="C:plasma membrane"/>
    <property type="evidence" value="ECO:0007669"/>
    <property type="project" value="TreeGrafter"/>
</dbReference>
<dbReference type="Proteomes" id="UP001280897">
    <property type="component" value="Unassembled WGS sequence"/>
</dbReference>
<gene>
    <name evidence="2" type="ORF">R0G89_04285</name>
</gene>
<proteinExistence type="predicted"/>